<evidence type="ECO:0000313" key="1">
    <source>
        <dbReference type="EMBL" id="EEX75327.1"/>
    </source>
</evidence>
<dbReference type="AlphaFoldDB" id="C9MVA5"/>
<comment type="caution">
    <text evidence="1">The sequence shown here is derived from an EMBL/GenBank/DDBJ whole genome shotgun (WGS) entry which is preliminary data.</text>
</comment>
<reference evidence="1 2" key="1">
    <citation type="submission" date="2009-09" db="EMBL/GenBank/DDBJ databases">
        <authorList>
            <person name="Weinstock G."/>
            <person name="Sodergren E."/>
            <person name="Clifton S."/>
            <person name="Fulton L."/>
            <person name="Fulton B."/>
            <person name="Courtney L."/>
            <person name="Fronick C."/>
            <person name="Harrison M."/>
            <person name="Strong C."/>
            <person name="Farmer C."/>
            <person name="Delahaunty K."/>
            <person name="Markovic C."/>
            <person name="Hall O."/>
            <person name="Minx P."/>
            <person name="Tomlinson C."/>
            <person name="Mitreva M."/>
            <person name="Nelson J."/>
            <person name="Hou S."/>
            <person name="Wollam A."/>
            <person name="Pepin K.H."/>
            <person name="Johnson M."/>
            <person name="Bhonagiri V."/>
            <person name="Nash W.E."/>
            <person name="Warren W."/>
            <person name="Chinwalla A."/>
            <person name="Mardis E.R."/>
            <person name="Wilson R.K."/>
        </authorList>
    </citation>
    <scope>NUCLEOTIDE SEQUENCE [LARGE SCALE GENOMIC DNA]</scope>
    <source>
        <strain evidence="1 2">F0254</strain>
    </source>
</reference>
<accession>C9MVA5</accession>
<name>C9MVA5_9FUSO</name>
<dbReference type="EMBL" id="ACVB02000007">
    <property type="protein sequence ID" value="EEX75327.1"/>
    <property type="molecule type" value="Genomic_DNA"/>
</dbReference>
<sequence length="90" mass="10644">MLFIRVCSLFEKIFKKVLDFFVRKCYYKLSYGRGENMEEKILKKVNFNKGGAGGYTPRMTLNSKWVNDMGITKENNEIEVSYNKEKRKLS</sequence>
<dbReference type="Proteomes" id="UP000006233">
    <property type="component" value="Unassembled WGS sequence"/>
</dbReference>
<dbReference type="HOGENOM" id="CLU_2437234_0_0_0"/>
<organism evidence="1 2">
    <name type="scientific">Leptotrichia hofstadii F0254</name>
    <dbReference type="NCBI Taxonomy" id="634994"/>
    <lineage>
        <taxon>Bacteria</taxon>
        <taxon>Fusobacteriati</taxon>
        <taxon>Fusobacteriota</taxon>
        <taxon>Fusobacteriia</taxon>
        <taxon>Fusobacteriales</taxon>
        <taxon>Leptotrichiaceae</taxon>
        <taxon>Leptotrichia</taxon>
    </lineage>
</organism>
<dbReference type="STRING" id="634994.GCWU000323_00576"/>
<protein>
    <submittedName>
        <fullName evidence="1">Uncharacterized protein</fullName>
    </submittedName>
</protein>
<evidence type="ECO:0000313" key="2">
    <source>
        <dbReference type="Proteomes" id="UP000006233"/>
    </source>
</evidence>
<proteinExistence type="predicted"/>
<gene>
    <name evidence="1" type="ORF">GCWU000323_00576</name>
</gene>